<evidence type="ECO:0000313" key="12">
    <source>
        <dbReference type="Proteomes" id="UP001595387"/>
    </source>
</evidence>
<feature type="domain" description="LysM" evidence="9">
    <location>
        <begin position="166"/>
        <end position="209"/>
    </location>
</feature>
<dbReference type="Gene3D" id="3.90.1720.10">
    <property type="entry name" value="endopeptidase domain like (from Nostoc punctiforme)"/>
    <property type="match status" value="1"/>
</dbReference>
<dbReference type="Proteomes" id="UP001595387">
    <property type="component" value="Unassembled WGS sequence"/>
</dbReference>
<feature type="region of interest" description="Disordered" evidence="7">
    <location>
        <begin position="135"/>
        <end position="162"/>
    </location>
</feature>
<dbReference type="InterPro" id="IPR051202">
    <property type="entry name" value="Peptidase_C40"/>
</dbReference>
<evidence type="ECO:0000256" key="6">
    <source>
        <dbReference type="ARBA" id="ARBA00022807"/>
    </source>
</evidence>
<evidence type="ECO:0000256" key="5">
    <source>
        <dbReference type="ARBA" id="ARBA00022801"/>
    </source>
</evidence>
<feature type="signal peptide" evidence="8">
    <location>
        <begin position="1"/>
        <end position="22"/>
    </location>
</feature>
<dbReference type="PROSITE" id="PS51935">
    <property type="entry name" value="NLPC_P60"/>
    <property type="match status" value="1"/>
</dbReference>
<name>A0ABV7A8J7_9BACI</name>
<dbReference type="PROSITE" id="PS51782">
    <property type="entry name" value="LYSM"/>
    <property type="match status" value="3"/>
</dbReference>
<dbReference type="SUPFAM" id="SSF54106">
    <property type="entry name" value="LysM domain"/>
    <property type="match status" value="3"/>
</dbReference>
<keyword evidence="2" id="KW-0645">Protease</keyword>
<evidence type="ECO:0000313" key="11">
    <source>
        <dbReference type="EMBL" id="MFC2949215.1"/>
    </source>
</evidence>
<evidence type="ECO:0000256" key="8">
    <source>
        <dbReference type="SAM" id="SignalP"/>
    </source>
</evidence>
<dbReference type="Gene3D" id="3.10.350.10">
    <property type="entry name" value="LysM domain"/>
    <property type="match status" value="3"/>
</dbReference>
<dbReference type="SMART" id="SM00257">
    <property type="entry name" value="LysM"/>
    <property type="match status" value="3"/>
</dbReference>
<keyword evidence="5" id="KW-0378">Hydrolase</keyword>
<dbReference type="SUPFAM" id="SSF54001">
    <property type="entry name" value="Cysteine proteinases"/>
    <property type="match status" value="1"/>
</dbReference>
<dbReference type="EMBL" id="JBHRRZ010000033">
    <property type="protein sequence ID" value="MFC2949215.1"/>
    <property type="molecule type" value="Genomic_DNA"/>
</dbReference>
<feature type="domain" description="LysM" evidence="9">
    <location>
        <begin position="93"/>
        <end position="136"/>
    </location>
</feature>
<dbReference type="RefSeq" id="WP_390307092.1">
    <property type="nucleotide sequence ID" value="NZ_JBHRRZ010000033.1"/>
</dbReference>
<keyword evidence="3 8" id="KW-0732">Signal</keyword>
<organism evidence="11 12">
    <name type="scientific">Virgibacillus sediminis</name>
    <dbReference type="NCBI Taxonomy" id="202260"/>
    <lineage>
        <taxon>Bacteria</taxon>
        <taxon>Bacillati</taxon>
        <taxon>Bacillota</taxon>
        <taxon>Bacilli</taxon>
        <taxon>Bacillales</taxon>
        <taxon>Bacillaceae</taxon>
        <taxon>Virgibacillus</taxon>
    </lineage>
</organism>
<proteinExistence type="inferred from homology"/>
<evidence type="ECO:0000256" key="7">
    <source>
        <dbReference type="SAM" id="MobiDB-lite"/>
    </source>
</evidence>
<evidence type="ECO:0000259" key="10">
    <source>
        <dbReference type="PROSITE" id="PS51935"/>
    </source>
</evidence>
<gene>
    <name evidence="11" type="ORF">ACFODW_12905</name>
</gene>
<feature type="chain" id="PRO_5046279686" evidence="8">
    <location>
        <begin position="23"/>
        <end position="356"/>
    </location>
</feature>
<keyword evidence="6" id="KW-0788">Thiol protease</keyword>
<feature type="domain" description="LysM" evidence="9">
    <location>
        <begin position="29"/>
        <end position="72"/>
    </location>
</feature>
<keyword evidence="4" id="KW-0677">Repeat</keyword>
<accession>A0ABV7A8J7</accession>
<dbReference type="InterPro" id="IPR000064">
    <property type="entry name" value="NLP_P60_dom"/>
</dbReference>
<feature type="region of interest" description="Disordered" evidence="7">
    <location>
        <begin position="212"/>
        <end position="232"/>
    </location>
</feature>
<dbReference type="Pfam" id="PF00877">
    <property type="entry name" value="NLPC_P60"/>
    <property type="match status" value="1"/>
</dbReference>
<dbReference type="Pfam" id="PF01476">
    <property type="entry name" value="LysM"/>
    <property type="match status" value="3"/>
</dbReference>
<evidence type="ECO:0000256" key="4">
    <source>
        <dbReference type="ARBA" id="ARBA00022737"/>
    </source>
</evidence>
<keyword evidence="12" id="KW-1185">Reference proteome</keyword>
<dbReference type="PANTHER" id="PTHR47053:SF1">
    <property type="entry name" value="MUREIN DD-ENDOPEPTIDASE MEPH-RELATED"/>
    <property type="match status" value="1"/>
</dbReference>
<evidence type="ECO:0000256" key="2">
    <source>
        <dbReference type="ARBA" id="ARBA00022670"/>
    </source>
</evidence>
<dbReference type="CDD" id="cd00118">
    <property type="entry name" value="LysM"/>
    <property type="match status" value="3"/>
</dbReference>
<dbReference type="InterPro" id="IPR036779">
    <property type="entry name" value="LysM_dom_sf"/>
</dbReference>
<dbReference type="PANTHER" id="PTHR47053">
    <property type="entry name" value="MUREIN DD-ENDOPEPTIDASE MEPH-RELATED"/>
    <property type="match status" value="1"/>
</dbReference>
<evidence type="ECO:0000256" key="1">
    <source>
        <dbReference type="ARBA" id="ARBA00007074"/>
    </source>
</evidence>
<comment type="caution">
    <text evidence="11">The sequence shown here is derived from an EMBL/GenBank/DDBJ whole genome shotgun (WGS) entry which is preliminary data.</text>
</comment>
<feature type="compositionally biased region" description="Low complexity" evidence="7">
    <location>
        <begin position="213"/>
        <end position="229"/>
    </location>
</feature>
<sequence>MTNKKFIMSVTASAAIASAIFAADEVDAASHKVQSGETLWSISQQYNTSVNQLKSINGLSNNTIYPNQVIETSNTTTTSNSNSSIASTSTNTTTYTVKSGDTLHGIASKHNISVSNLQSWNNISGHLIYPGDKLTVSQSGSTSSSSSNTSTSTSTSSNSGSVASTTIYSVKSGDTLYRIATNHGVSVSDLKSWNNLSSDLIRVGQKLSINGKSTSTSTASSSSSSSSSSNVSAGYNVDQLISGAKSQIGTPYVWGGTSTSGFDCSGFIYWAYKQAGKDIARTSTDGYFDRSHYVSNPQPGDLVFFKNTYRPGISHMGIYLGNGKFIHAASSTGVAIADVNDPYYWGAKFDSYKRLY</sequence>
<feature type="domain" description="NlpC/P60" evidence="10">
    <location>
        <begin position="234"/>
        <end position="356"/>
    </location>
</feature>
<protein>
    <submittedName>
        <fullName evidence="11">LysM peptidoglycan-binding domain-containing protein</fullName>
    </submittedName>
</protein>
<evidence type="ECO:0000256" key="3">
    <source>
        <dbReference type="ARBA" id="ARBA00022729"/>
    </source>
</evidence>
<comment type="similarity">
    <text evidence="1">Belongs to the peptidase C40 family.</text>
</comment>
<reference evidence="12" key="1">
    <citation type="journal article" date="2019" name="Int. J. Syst. Evol. Microbiol.">
        <title>The Global Catalogue of Microorganisms (GCM) 10K type strain sequencing project: providing services to taxonomists for standard genome sequencing and annotation.</title>
        <authorList>
            <consortium name="The Broad Institute Genomics Platform"/>
            <consortium name="The Broad Institute Genome Sequencing Center for Infectious Disease"/>
            <person name="Wu L."/>
            <person name="Ma J."/>
        </authorList>
    </citation>
    <scope>NUCLEOTIDE SEQUENCE [LARGE SCALE GENOMIC DNA]</scope>
    <source>
        <strain evidence="12">KCTC 13193</strain>
    </source>
</reference>
<dbReference type="InterPro" id="IPR018392">
    <property type="entry name" value="LysM"/>
</dbReference>
<dbReference type="InterPro" id="IPR038765">
    <property type="entry name" value="Papain-like_cys_pep_sf"/>
</dbReference>
<evidence type="ECO:0000259" key="9">
    <source>
        <dbReference type="PROSITE" id="PS51782"/>
    </source>
</evidence>